<name>A0A9D9IXA7_9BACT</name>
<accession>A0A9D9IXA7</accession>
<feature type="signal peptide" evidence="1">
    <location>
        <begin position="1"/>
        <end position="22"/>
    </location>
</feature>
<reference evidence="3" key="1">
    <citation type="submission" date="2020-10" db="EMBL/GenBank/DDBJ databases">
        <authorList>
            <person name="Gilroy R."/>
        </authorList>
    </citation>
    <scope>NUCLEOTIDE SEQUENCE</scope>
    <source>
        <strain evidence="3">B3-1481</strain>
    </source>
</reference>
<feature type="domain" description="Putative auto-transporter adhesin head GIN" evidence="2">
    <location>
        <begin position="53"/>
        <end position="176"/>
    </location>
</feature>
<gene>
    <name evidence="3" type="ORF">IAB76_01545</name>
</gene>
<dbReference type="EMBL" id="JADILW010000024">
    <property type="protein sequence ID" value="MBO8479786.1"/>
    <property type="molecule type" value="Genomic_DNA"/>
</dbReference>
<sequence length="236" mass="24744">MKTKIILVIAASVALVSSCKFFGVGEGAKSGSIWGEQVVASEVLETRSIVVPDFNGIDVGMACKVEYVPGDCRLEVETHENLFDHLKFEVDSAGVLRISQDNYNVRNMNTMNIYVQSPSLEKTNLSGAARFSAAGGIEAETFELSISGAGDVSIDGLDAASVEMTLSGACKLNLQGLDSQEFSISIAGAGDGEISGRTDNADVSISGAGKLDLRELEVDELTTSVSGAGNILKPKN</sequence>
<dbReference type="AlphaFoldDB" id="A0A9D9IXA7"/>
<evidence type="ECO:0000313" key="3">
    <source>
        <dbReference type="EMBL" id="MBO8479786.1"/>
    </source>
</evidence>
<reference evidence="3" key="2">
    <citation type="journal article" date="2021" name="PeerJ">
        <title>Extensive microbial diversity within the chicken gut microbiome revealed by metagenomics and culture.</title>
        <authorList>
            <person name="Gilroy R."/>
            <person name="Ravi A."/>
            <person name="Getino M."/>
            <person name="Pursley I."/>
            <person name="Horton D.L."/>
            <person name="Alikhan N.F."/>
            <person name="Baker D."/>
            <person name="Gharbi K."/>
            <person name="Hall N."/>
            <person name="Watson M."/>
            <person name="Adriaenssens E.M."/>
            <person name="Foster-Nyarko E."/>
            <person name="Jarju S."/>
            <person name="Secka A."/>
            <person name="Antonio M."/>
            <person name="Oren A."/>
            <person name="Chaudhuri R.R."/>
            <person name="La Ragione R."/>
            <person name="Hildebrand F."/>
            <person name="Pallen M.J."/>
        </authorList>
    </citation>
    <scope>NUCLEOTIDE SEQUENCE</scope>
    <source>
        <strain evidence="3">B3-1481</strain>
    </source>
</reference>
<evidence type="ECO:0000313" key="4">
    <source>
        <dbReference type="Proteomes" id="UP000823769"/>
    </source>
</evidence>
<evidence type="ECO:0000259" key="2">
    <source>
        <dbReference type="Pfam" id="PF10988"/>
    </source>
</evidence>
<dbReference type="Proteomes" id="UP000823769">
    <property type="component" value="Unassembled WGS sequence"/>
</dbReference>
<keyword evidence="1" id="KW-0732">Signal</keyword>
<dbReference type="InterPro" id="IPR021255">
    <property type="entry name" value="DUF2807"/>
</dbReference>
<comment type="caution">
    <text evidence="3">The sequence shown here is derived from an EMBL/GenBank/DDBJ whole genome shotgun (WGS) entry which is preliminary data.</text>
</comment>
<evidence type="ECO:0000256" key="1">
    <source>
        <dbReference type="SAM" id="SignalP"/>
    </source>
</evidence>
<proteinExistence type="predicted"/>
<organism evidence="3 4">
    <name type="scientific">Candidatus Cryptobacteroides avistercoris</name>
    <dbReference type="NCBI Taxonomy" id="2840758"/>
    <lineage>
        <taxon>Bacteria</taxon>
        <taxon>Pseudomonadati</taxon>
        <taxon>Bacteroidota</taxon>
        <taxon>Bacteroidia</taxon>
        <taxon>Bacteroidales</taxon>
        <taxon>Candidatus Cryptobacteroides</taxon>
    </lineage>
</organism>
<dbReference type="PROSITE" id="PS51257">
    <property type="entry name" value="PROKAR_LIPOPROTEIN"/>
    <property type="match status" value="1"/>
</dbReference>
<feature type="chain" id="PRO_5038974330" evidence="1">
    <location>
        <begin position="23"/>
        <end position="236"/>
    </location>
</feature>
<protein>
    <submittedName>
        <fullName evidence="3">DUF2807 domain-containing protein</fullName>
    </submittedName>
</protein>
<dbReference type="Pfam" id="PF10988">
    <property type="entry name" value="DUF2807"/>
    <property type="match status" value="1"/>
</dbReference>
<dbReference type="Gene3D" id="2.160.20.120">
    <property type="match status" value="1"/>
</dbReference>